<proteinExistence type="predicted"/>
<keyword evidence="2" id="KW-1185">Reference proteome</keyword>
<comment type="caution">
    <text evidence="1">The sequence shown here is derived from an EMBL/GenBank/DDBJ whole genome shotgun (WGS) entry which is preliminary data.</text>
</comment>
<protein>
    <submittedName>
        <fullName evidence="1">Uncharacterized protein</fullName>
    </submittedName>
</protein>
<evidence type="ECO:0000313" key="2">
    <source>
        <dbReference type="Proteomes" id="UP000601435"/>
    </source>
</evidence>
<dbReference type="AlphaFoldDB" id="A0A813AGA0"/>
<dbReference type="Proteomes" id="UP000601435">
    <property type="component" value="Unassembled WGS sequence"/>
</dbReference>
<sequence>QNLTTSPEDIAAGLREHVMKSMAKARSAKASAEATLALAKEASNAADAVLVEANASEAEAQTLLDRSLAQAVWEEYEKPIRI</sequence>
<reference evidence="1" key="1">
    <citation type="submission" date="2021-02" db="EMBL/GenBank/DDBJ databases">
        <authorList>
            <person name="Dougan E. K."/>
            <person name="Rhodes N."/>
            <person name="Thang M."/>
            <person name="Chan C."/>
        </authorList>
    </citation>
    <scope>NUCLEOTIDE SEQUENCE</scope>
</reference>
<name>A0A813AGA0_9DINO</name>
<gene>
    <name evidence="1" type="ORF">SNEC2469_LOCUS27842</name>
</gene>
<dbReference type="EMBL" id="CAJNJA010059375">
    <property type="protein sequence ID" value="CAE7867474.1"/>
    <property type="molecule type" value="Genomic_DNA"/>
</dbReference>
<accession>A0A813AGA0</accession>
<evidence type="ECO:0000313" key="1">
    <source>
        <dbReference type="EMBL" id="CAE7867474.1"/>
    </source>
</evidence>
<feature type="non-terminal residue" evidence="1">
    <location>
        <position position="1"/>
    </location>
</feature>
<organism evidence="1 2">
    <name type="scientific">Symbiodinium necroappetens</name>
    <dbReference type="NCBI Taxonomy" id="1628268"/>
    <lineage>
        <taxon>Eukaryota</taxon>
        <taxon>Sar</taxon>
        <taxon>Alveolata</taxon>
        <taxon>Dinophyceae</taxon>
        <taxon>Suessiales</taxon>
        <taxon>Symbiodiniaceae</taxon>
        <taxon>Symbiodinium</taxon>
    </lineage>
</organism>